<reference evidence="2 3" key="1">
    <citation type="submission" date="2023-11" db="EMBL/GenBank/DDBJ databases">
        <title>Plant-associative lifestyle of Vibrio porteresiae and its evolutionary dynamics.</title>
        <authorList>
            <person name="Rameshkumar N."/>
            <person name="Kirti K."/>
        </authorList>
    </citation>
    <scope>NUCLEOTIDE SEQUENCE [LARGE SCALE GENOMIC DNA]</scope>
    <source>
        <strain evidence="2 3">MSSRF30</strain>
    </source>
</reference>
<sequence length="126" mass="14255">MTPKEVVLGFWTAMQSNDFAKASEWLTEDYQGQWPQSNELIVGRANFVAINSAYPADGVWTFEINSVVCEGNTVVTDVSVSDGVRHDRAITFHTVKEGLICCQREFWPESYPAPEWRQAWVKPLNG</sequence>
<dbReference type="Gene3D" id="3.10.450.50">
    <property type="match status" value="1"/>
</dbReference>
<dbReference type="SUPFAM" id="SSF54427">
    <property type="entry name" value="NTF2-like"/>
    <property type="match status" value="1"/>
</dbReference>
<dbReference type="RefSeq" id="WP_261896049.1">
    <property type="nucleotide sequence ID" value="NZ_AP024895.1"/>
</dbReference>
<dbReference type="Pfam" id="PF12680">
    <property type="entry name" value="SnoaL_2"/>
    <property type="match status" value="1"/>
</dbReference>
<evidence type="ECO:0000313" key="2">
    <source>
        <dbReference type="EMBL" id="WPC72458.1"/>
    </source>
</evidence>
<accession>A0ABZ0Q7Q1</accession>
<dbReference type="InterPro" id="IPR032710">
    <property type="entry name" value="NTF2-like_dom_sf"/>
</dbReference>
<name>A0ABZ0Q7Q1_9VIBR</name>
<dbReference type="Proteomes" id="UP001304071">
    <property type="component" value="Chromosome 1"/>
</dbReference>
<proteinExistence type="predicted"/>
<dbReference type="EMBL" id="CP138203">
    <property type="protein sequence ID" value="WPC72458.1"/>
    <property type="molecule type" value="Genomic_DNA"/>
</dbReference>
<dbReference type="InterPro" id="IPR037401">
    <property type="entry name" value="SnoaL-like"/>
</dbReference>
<gene>
    <name evidence="2" type="ORF">R8Z52_09945</name>
</gene>
<feature type="domain" description="SnoaL-like" evidence="1">
    <location>
        <begin position="9"/>
        <end position="101"/>
    </location>
</feature>
<protein>
    <submittedName>
        <fullName evidence="2">Nuclear transport factor 2 family protein</fullName>
    </submittedName>
</protein>
<evidence type="ECO:0000259" key="1">
    <source>
        <dbReference type="Pfam" id="PF12680"/>
    </source>
</evidence>
<keyword evidence="3" id="KW-1185">Reference proteome</keyword>
<organism evidence="2 3">
    <name type="scientific">Vibrio porteresiae DSM 19223</name>
    <dbReference type="NCBI Taxonomy" id="1123496"/>
    <lineage>
        <taxon>Bacteria</taxon>
        <taxon>Pseudomonadati</taxon>
        <taxon>Pseudomonadota</taxon>
        <taxon>Gammaproteobacteria</taxon>
        <taxon>Vibrionales</taxon>
        <taxon>Vibrionaceae</taxon>
        <taxon>Vibrio</taxon>
    </lineage>
</organism>
<evidence type="ECO:0000313" key="3">
    <source>
        <dbReference type="Proteomes" id="UP001304071"/>
    </source>
</evidence>